<organism evidence="3 4">
    <name type="scientific">Patiria miniata</name>
    <name type="common">Bat star</name>
    <name type="synonym">Asterina miniata</name>
    <dbReference type="NCBI Taxonomy" id="46514"/>
    <lineage>
        <taxon>Eukaryota</taxon>
        <taxon>Metazoa</taxon>
        <taxon>Echinodermata</taxon>
        <taxon>Eleutherozoa</taxon>
        <taxon>Asterozoa</taxon>
        <taxon>Asteroidea</taxon>
        <taxon>Valvatacea</taxon>
        <taxon>Valvatida</taxon>
        <taxon>Asterinidae</taxon>
        <taxon>Patiria</taxon>
    </lineage>
</organism>
<reference evidence="3" key="1">
    <citation type="submission" date="2022-11" db="UniProtKB">
        <authorList>
            <consortium name="EnsemblMetazoa"/>
        </authorList>
    </citation>
    <scope>IDENTIFICATION</scope>
</reference>
<name>A0A913ZE88_PATMI</name>
<dbReference type="InterPro" id="IPR051133">
    <property type="entry name" value="Adapter_Engulfment-Domain"/>
</dbReference>
<dbReference type="OMA" id="SIVAPWQ"/>
<evidence type="ECO:0000313" key="3">
    <source>
        <dbReference type="EnsemblMetazoa" id="XP_038050103.1"/>
    </source>
</evidence>
<dbReference type="CDD" id="cd00934">
    <property type="entry name" value="PTB"/>
    <property type="match status" value="1"/>
</dbReference>
<dbReference type="InterPro" id="IPR011993">
    <property type="entry name" value="PH-like_dom_sf"/>
</dbReference>
<feature type="compositionally biased region" description="Low complexity" evidence="1">
    <location>
        <begin position="312"/>
        <end position="329"/>
    </location>
</feature>
<dbReference type="AlphaFoldDB" id="A0A913ZE88"/>
<dbReference type="PANTHER" id="PTHR11232">
    <property type="entry name" value="PHOSPHOTYROSINE INTERACTION DOMAIN-CONTAINING FAMILY MEMBER"/>
    <property type="match status" value="1"/>
</dbReference>
<feature type="compositionally biased region" description="Acidic residues" evidence="1">
    <location>
        <begin position="297"/>
        <end position="306"/>
    </location>
</feature>
<dbReference type="InterPro" id="IPR006020">
    <property type="entry name" value="PTB/PI_dom"/>
</dbReference>
<dbReference type="Proteomes" id="UP000887568">
    <property type="component" value="Unplaced"/>
</dbReference>
<protein>
    <recommendedName>
        <fullName evidence="2">PID domain-containing protein</fullName>
    </recommendedName>
</protein>
<dbReference type="GeneID" id="119723493"/>
<feature type="domain" description="PID" evidence="2">
    <location>
        <begin position="71"/>
        <end position="216"/>
    </location>
</feature>
<evidence type="ECO:0000313" key="4">
    <source>
        <dbReference type="Proteomes" id="UP000887568"/>
    </source>
</evidence>
<keyword evidence="4" id="KW-1185">Reference proteome</keyword>
<evidence type="ECO:0000259" key="2">
    <source>
        <dbReference type="PROSITE" id="PS01179"/>
    </source>
</evidence>
<dbReference type="EnsemblMetazoa" id="XM_038194175.1">
    <property type="protein sequence ID" value="XP_038050103.1"/>
    <property type="gene ID" value="LOC119723493"/>
</dbReference>
<dbReference type="Pfam" id="PF00640">
    <property type="entry name" value="PID"/>
    <property type="match status" value="1"/>
</dbReference>
<dbReference type="RefSeq" id="XP_038050103.1">
    <property type="nucleotide sequence ID" value="XM_038194175.1"/>
</dbReference>
<dbReference type="Gene3D" id="2.30.29.30">
    <property type="entry name" value="Pleckstrin-homology domain (PH domain)/Phosphotyrosine-binding domain (PTB)"/>
    <property type="match status" value="1"/>
</dbReference>
<evidence type="ECO:0000256" key="1">
    <source>
        <dbReference type="SAM" id="MobiDB-lite"/>
    </source>
</evidence>
<dbReference type="OrthoDB" id="10398013at2759"/>
<dbReference type="SMART" id="SM00462">
    <property type="entry name" value="PTB"/>
    <property type="match status" value="1"/>
</dbReference>
<feature type="region of interest" description="Disordered" evidence="1">
    <location>
        <begin position="270"/>
        <end position="337"/>
    </location>
</feature>
<sequence length="337" mass="39503">MLYEPEYGVGRNYGGRDPRMMPASRMIGPPAPLYGTRPAPPPDPMYGRVMRYGARPEFRPELRPQPRGFPEFPVVYMGSVPMGQQVQQGSEPSMEDVARVVLYVLNRTDAYRREGTRLKQYILQIGLDKVSFKMAETRDVQHIPINQVHFVAADPRYPSIFSMVARGRGNRFLCHVFECSSYKQCDTITKTVSEAFRVAYEKWLRVEENQRRLEERRAREMDMGGLEYFQEWDDHAPRGMPLYNISSYYNSGHARPREYLRPRDELPGLPERLIVSRSNQGNREPEPEPYSMRFNFDDDDYDDSPQEEVYVRQDVNNGRRGRQQQQPVVFDIRPDWE</sequence>
<dbReference type="SUPFAM" id="SSF50729">
    <property type="entry name" value="PH domain-like"/>
    <property type="match status" value="1"/>
</dbReference>
<accession>A0A913ZE88</accession>
<dbReference type="PANTHER" id="PTHR11232:SF74">
    <property type="entry name" value="PTB DOMAIN-CONTAINING ADAPTER PROTEIN CED-6-LIKE PROTEIN"/>
    <property type="match status" value="1"/>
</dbReference>
<dbReference type="PROSITE" id="PS01179">
    <property type="entry name" value="PID"/>
    <property type="match status" value="1"/>
</dbReference>
<proteinExistence type="predicted"/>